<keyword evidence="2" id="KW-1185">Reference proteome</keyword>
<dbReference type="AlphaFoldDB" id="A0A840EX13"/>
<evidence type="ECO:0000313" key="1">
    <source>
        <dbReference type="EMBL" id="MBB4118604.1"/>
    </source>
</evidence>
<reference evidence="1 2" key="1">
    <citation type="submission" date="2020-08" db="EMBL/GenBank/DDBJ databases">
        <title>Genomic Encyclopedia of Type Strains, Phase IV (KMG-IV): sequencing the most valuable type-strain genomes for metagenomic binning, comparative biology and taxonomic classification.</title>
        <authorList>
            <person name="Goeker M."/>
        </authorList>
    </citation>
    <scope>NUCLEOTIDE SEQUENCE [LARGE SCALE GENOMIC DNA]</scope>
    <source>
        <strain evidence="1 2">DSM 29568</strain>
    </source>
</reference>
<comment type="caution">
    <text evidence="1">The sequence shown here is derived from an EMBL/GenBank/DDBJ whole genome shotgun (WGS) entry which is preliminary data.</text>
</comment>
<proteinExistence type="predicted"/>
<name>A0A840EX13_9FLAO</name>
<evidence type="ECO:0000313" key="2">
    <source>
        <dbReference type="Proteomes" id="UP000553034"/>
    </source>
</evidence>
<dbReference type="RefSeq" id="WP_183476843.1">
    <property type="nucleotide sequence ID" value="NZ_JACIFO010000003.1"/>
</dbReference>
<dbReference type="Proteomes" id="UP000553034">
    <property type="component" value="Unassembled WGS sequence"/>
</dbReference>
<accession>A0A840EX13</accession>
<gene>
    <name evidence="1" type="ORF">GGR32_000884</name>
</gene>
<sequence length="108" mass="12055">MKLDKQSGTVINLEEAVNYTHSFQEQQPEATKSFYVGVEKIQGILQQEGCMGIRMYNGNVADANNEIKANLVLVGVNEEGEDMTDGIILERLIRCPTICPKQSPLIKR</sequence>
<dbReference type="EMBL" id="JACIFO010000003">
    <property type="protein sequence ID" value="MBB4118604.1"/>
    <property type="molecule type" value="Genomic_DNA"/>
</dbReference>
<protein>
    <submittedName>
        <fullName evidence="1">Uncharacterized protein</fullName>
    </submittedName>
</protein>
<organism evidence="1 2">
    <name type="scientific">Mesonia hippocampi</name>
    <dbReference type="NCBI Taxonomy" id="1628250"/>
    <lineage>
        <taxon>Bacteria</taxon>
        <taxon>Pseudomonadati</taxon>
        <taxon>Bacteroidota</taxon>
        <taxon>Flavobacteriia</taxon>
        <taxon>Flavobacteriales</taxon>
        <taxon>Flavobacteriaceae</taxon>
        <taxon>Mesonia</taxon>
    </lineage>
</organism>